<comment type="caution">
    <text evidence="2">The sequence shown here is derived from an EMBL/GenBank/DDBJ whole genome shotgun (WGS) entry which is preliminary data.</text>
</comment>
<dbReference type="EMBL" id="JAKLMC020000032">
    <property type="protein sequence ID" value="KAK5949792.1"/>
    <property type="molecule type" value="Genomic_DNA"/>
</dbReference>
<evidence type="ECO:0000313" key="2">
    <source>
        <dbReference type="EMBL" id="KAK5949792.1"/>
    </source>
</evidence>
<sequence>MAKSGIAAARRGERKSFASHRQPQRRDAYEIYDAVDRAEEVWHETATVFDELKTAHEAVEAAYHASKAKYRQAEEILARTEAAYLHEVDSLAEVSEAHDTVPDILDDSLVLSNEQVHRLKSRFGQLDYRTQSTLLRQMQSLTAGLTRVNERNCRNVHAEQNQGMRIKGLARLQALPRDLFADKENYDPDG</sequence>
<evidence type="ECO:0000256" key="1">
    <source>
        <dbReference type="SAM" id="MobiDB-lite"/>
    </source>
</evidence>
<evidence type="ECO:0000313" key="3">
    <source>
        <dbReference type="Proteomes" id="UP001316803"/>
    </source>
</evidence>
<gene>
    <name evidence="2" type="ORF">OHC33_009181</name>
</gene>
<organism evidence="2 3">
    <name type="scientific">Knufia fluminis</name>
    <dbReference type="NCBI Taxonomy" id="191047"/>
    <lineage>
        <taxon>Eukaryota</taxon>
        <taxon>Fungi</taxon>
        <taxon>Dikarya</taxon>
        <taxon>Ascomycota</taxon>
        <taxon>Pezizomycotina</taxon>
        <taxon>Eurotiomycetes</taxon>
        <taxon>Chaetothyriomycetidae</taxon>
        <taxon>Chaetothyriales</taxon>
        <taxon>Trichomeriaceae</taxon>
        <taxon>Knufia</taxon>
    </lineage>
</organism>
<proteinExistence type="predicted"/>
<accession>A0AAN8IJ51</accession>
<dbReference type="Proteomes" id="UP001316803">
    <property type="component" value="Unassembled WGS sequence"/>
</dbReference>
<reference evidence="2 3" key="1">
    <citation type="submission" date="2022-12" db="EMBL/GenBank/DDBJ databases">
        <title>Genomic features and morphological characterization of a novel Knufia sp. strain isolated from spacecraft assembly facility.</title>
        <authorList>
            <person name="Teixeira M."/>
            <person name="Chander A.M."/>
            <person name="Stajich J.E."/>
            <person name="Venkateswaran K."/>
        </authorList>
    </citation>
    <scope>NUCLEOTIDE SEQUENCE [LARGE SCALE GENOMIC DNA]</scope>
    <source>
        <strain evidence="2 3">FJI-L2-BK-P2</strain>
    </source>
</reference>
<keyword evidence="3" id="KW-1185">Reference proteome</keyword>
<dbReference type="AlphaFoldDB" id="A0AAN8IJ51"/>
<feature type="region of interest" description="Disordered" evidence="1">
    <location>
        <begin position="1"/>
        <end position="22"/>
    </location>
</feature>
<protein>
    <submittedName>
        <fullName evidence="2">Uncharacterized protein</fullName>
    </submittedName>
</protein>
<name>A0AAN8IJ51_9EURO</name>